<dbReference type="RefSeq" id="WP_269896228.1">
    <property type="nucleotide sequence ID" value="NZ_JAPZPY010000012.1"/>
</dbReference>
<keyword evidence="2" id="KW-1185">Reference proteome</keyword>
<keyword evidence="1" id="KW-0238">DNA-binding</keyword>
<reference evidence="1" key="1">
    <citation type="submission" date="2022-12" db="EMBL/GenBank/DDBJ databases">
        <authorList>
            <person name="Deng Y."/>
            <person name="Zhang Y.-Q."/>
        </authorList>
    </citation>
    <scope>NUCLEOTIDE SEQUENCE</scope>
    <source>
        <strain evidence="1">CPCC 205372</strain>
    </source>
</reference>
<evidence type="ECO:0000313" key="1">
    <source>
        <dbReference type="EMBL" id="MCZ8381725.1"/>
    </source>
</evidence>
<dbReference type="EMBL" id="JAPZPY010000012">
    <property type="protein sequence ID" value="MCZ8381725.1"/>
    <property type="molecule type" value="Genomic_DNA"/>
</dbReference>
<dbReference type="PANTHER" id="PTHR38479">
    <property type="entry name" value="LMO0824 PROTEIN"/>
    <property type="match status" value="1"/>
</dbReference>
<evidence type="ECO:0000313" key="2">
    <source>
        <dbReference type="Proteomes" id="UP001142153"/>
    </source>
</evidence>
<dbReference type="PANTHER" id="PTHR38479:SF2">
    <property type="entry name" value="WINGED HELIX DNA-BINDING DOMAIN-CONTAINING PROTEIN"/>
    <property type="match status" value="1"/>
</dbReference>
<dbReference type="Pfam" id="PF06224">
    <property type="entry name" value="AlkZ-like"/>
    <property type="match status" value="1"/>
</dbReference>
<dbReference type="InterPro" id="IPR009351">
    <property type="entry name" value="AlkZ-like"/>
</dbReference>
<accession>A0ABT4PYW0</accession>
<dbReference type="Proteomes" id="UP001142153">
    <property type="component" value="Unassembled WGS sequence"/>
</dbReference>
<sequence>MTPLSERALNRATLSRQLLLQRSSMSALEALEHLVGMQAQAPFPPYYGLWSRLEHFTADELSGLLLDRRAARIVLMRGTIHLVSAADAHRLRPLVQPLLDRMLRGMHGAALGDVDVDAVAATAAEILETEALTPAELGARLAERWPDCPLRALTEIGRSLVPLVQVPPRALWQRSGQVRLTTAVGWLGPATDTLSMDDLVLRYLGAFGPASVADMQTWSGLTRLGEVFDRHSDRLVRLQTDSGRRVYDLPDAPRPDPDETAPVRLVAAFDNLVLSHADRTRVISDAHRKRLFAGGNGVFPGTVLVDGFVAGTWELEGRAAATSMRVTPYTELADTTSAEIEAEGIRLLRSAFDADEPRVSFFGGGA</sequence>
<organism evidence="1 2">
    <name type="scientific">Mycobacterium hippophais</name>
    <dbReference type="NCBI Taxonomy" id="3016340"/>
    <lineage>
        <taxon>Bacteria</taxon>
        <taxon>Bacillati</taxon>
        <taxon>Actinomycetota</taxon>
        <taxon>Actinomycetes</taxon>
        <taxon>Mycobacteriales</taxon>
        <taxon>Mycobacteriaceae</taxon>
        <taxon>Mycobacterium</taxon>
    </lineage>
</organism>
<dbReference type="GO" id="GO:0003677">
    <property type="term" value="F:DNA binding"/>
    <property type="evidence" value="ECO:0007669"/>
    <property type="project" value="UniProtKB-KW"/>
</dbReference>
<gene>
    <name evidence="1" type="ORF">O6P37_22900</name>
</gene>
<protein>
    <submittedName>
        <fullName evidence="1">Winged helix DNA-binding domain-containing protein</fullName>
    </submittedName>
</protein>
<name>A0ABT4PYW0_9MYCO</name>
<proteinExistence type="predicted"/>
<comment type="caution">
    <text evidence="1">The sequence shown here is derived from an EMBL/GenBank/DDBJ whole genome shotgun (WGS) entry which is preliminary data.</text>
</comment>